<organism evidence="2 3">
    <name type="scientific">Meira miltonrushii</name>
    <dbReference type="NCBI Taxonomy" id="1280837"/>
    <lineage>
        <taxon>Eukaryota</taxon>
        <taxon>Fungi</taxon>
        <taxon>Dikarya</taxon>
        <taxon>Basidiomycota</taxon>
        <taxon>Ustilaginomycotina</taxon>
        <taxon>Exobasidiomycetes</taxon>
        <taxon>Exobasidiales</taxon>
        <taxon>Brachybasidiaceae</taxon>
        <taxon>Meira</taxon>
    </lineage>
</organism>
<dbReference type="GeneID" id="37019770"/>
<keyword evidence="1" id="KW-0732">Signal</keyword>
<dbReference type="RefSeq" id="XP_025351744.1">
    <property type="nucleotide sequence ID" value="XM_025497989.1"/>
</dbReference>
<sequence>MQLFRLAGTSIMLTFALLGTTFGQLTVVKNLKIPNPIPKNTFGVRTVFDEETAEYGKDYDYNNGNGNADGVCAHWLRKYASPVPANVYLTGPCVLPINATREQDVVATCRAVGSAGTRTGAKLNFQLYIDPDTKKATADFQVRGNVWYGFGNEPSNTPLHHESNSFTDLDSTILVNCVGDGRK</sequence>
<accession>A0A316V1U8</accession>
<reference evidence="2 3" key="1">
    <citation type="journal article" date="2018" name="Mol. Biol. Evol.">
        <title>Broad Genomic Sampling Reveals a Smut Pathogenic Ancestry of the Fungal Clade Ustilaginomycotina.</title>
        <authorList>
            <person name="Kijpornyongpan T."/>
            <person name="Mondo S.J."/>
            <person name="Barry K."/>
            <person name="Sandor L."/>
            <person name="Lee J."/>
            <person name="Lipzen A."/>
            <person name="Pangilinan J."/>
            <person name="LaButti K."/>
            <person name="Hainaut M."/>
            <person name="Henrissat B."/>
            <person name="Grigoriev I.V."/>
            <person name="Spatafora J.W."/>
            <person name="Aime M.C."/>
        </authorList>
    </citation>
    <scope>NUCLEOTIDE SEQUENCE [LARGE SCALE GENOMIC DNA]</scope>
    <source>
        <strain evidence="2 3">MCA 3882</strain>
    </source>
</reference>
<feature type="chain" id="PRO_5016453372" evidence="1">
    <location>
        <begin position="24"/>
        <end position="183"/>
    </location>
</feature>
<feature type="signal peptide" evidence="1">
    <location>
        <begin position="1"/>
        <end position="23"/>
    </location>
</feature>
<evidence type="ECO:0000313" key="2">
    <source>
        <dbReference type="EMBL" id="PWN31442.1"/>
    </source>
</evidence>
<keyword evidence="3" id="KW-1185">Reference proteome</keyword>
<dbReference type="InParanoid" id="A0A316V1U8"/>
<protein>
    <submittedName>
        <fullName evidence="2">Uncharacterized protein</fullName>
    </submittedName>
</protein>
<dbReference type="Proteomes" id="UP000245771">
    <property type="component" value="Unassembled WGS sequence"/>
</dbReference>
<name>A0A316V1U8_9BASI</name>
<evidence type="ECO:0000256" key="1">
    <source>
        <dbReference type="SAM" id="SignalP"/>
    </source>
</evidence>
<dbReference type="AlphaFoldDB" id="A0A316V1U8"/>
<gene>
    <name evidence="2" type="ORF">FA14DRAFT_158685</name>
</gene>
<proteinExistence type="predicted"/>
<evidence type="ECO:0000313" key="3">
    <source>
        <dbReference type="Proteomes" id="UP000245771"/>
    </source>
</evidence>
<dbReference type="EMBL" id="KZ819608">
    <property type="protein sequence ID" value="PWN31442.1"/>
    <property type="molecule type" value="Genomic_DNA"/>
</dbReference>